<dbReference type="AlphaFoldDB" id="A0A3R7PF39"/>
<feature type="region of interest" description="Disordered" evidence="1">
    <location>
        <begin position="457"/>
        <end position="479"/>
    </location>
</feature>
<evidence type="ECO:0000313" key="2">
    <source>
        <dbReference type="EMBL" id="ROT84683.1"/>
    </source>
</evidence>
<feature type="compositionally biased region" description="Basic and acidic residues" evidence="1">
    <location>
        <begin position="64"/>
        <end position="74"/>
    </location>
</feature>
<evidence type="ECO:0000256" key="1">
    <source>
        <dbReference type="SAM" id="MobiDB-lite"/>
    </source>
</evidence>
<keyword evidence="3" id="KW-1185">Reference proteome</keyword>
<gene>
    <name evidence="2" type="ORF">C7M84_022128</name>
</gene>
<evidence type="ECO:0000313" key="3">
    <source>
        <dbReference type="Proteomes" id="UP000283509"/>
    </source>
</evidence>
<name>A0A3R7PF39_PENVA</name>
<feature type="compositionally biased region" description="Basic and acidic residues" evidence="1">
    <location>
        <begin position="195"/>
        <end position="205"/>
    </location>
</feature>
<reference evidence="2 3" key="2">
    <citation type="submission" date="2019-01" db="EMBL/GenBank/DDBJ databases">
        <title>The decoding of complex shrimp genome reveals the adaptation for benthos swimmer, frequently molting mechanism and breeding impact on genome.</title>
        <authorList>
            <person name="Sun Y."/>
            <person name="Gao Y."/>
            <person name="Yu Y."/>
        </authorList>
    </citation>
    <scope>NUCLEOTIDE SEQUENCE [LARGE SCALE GENOMIC DNA]</scope>
    <source>
        <tissue evidence="2">Muscle</tissue>
    </source>
</reference>
<dbReference type="Proteomes" id="UP000283509">
    <property type="component" value="Unassembled WGS sequence"/>
</dbReference>
<feature type="compositionally biased region" description="Polar residues" evidence="1">
    <location>
        <begin position="145"/>
        <end position="157"/>
    </location>
</feature>
<dbReference type="EMBL" id="QCYY01000512">
    <property type="protein sequence ID" value="ROT84683.1"/>
    <property type="molecule type" value="Genomic_DNA"/>
</dbReference>
<reference evidence="2 3" key="1">
    <citation type="submission" date="2018-04" db="EMBL/GenBank/DDBJ databases">
        <authorList>
            <person name="Zhang X."/>
            <person name="Yuan J."/>
            <person name="Li F."/>
            <person name="Xiang J."/>
        </authorList>
    </citation>
    <scope>NUCLEOTIDE SEQUENCE [LARGE SCALE GENOMIC DNA]</scope>
    <source>
        <tissue evidence="2">Muscle</tissue>
    </source>
</reference>
<comment type="caution">
    <text evidence="2">The sequence shown here is derived from an EMBL/GenBank/DDBJ whole genome shotgun (WGS) entry which is preliminary data.</text>
</comment>
<proteinExistence type="predicted"/>
<feature type="compositionally biased region" description="Basic and acidic residues" evidence="1">
    <location>
        <begin position="286"/>
        <end position="298"/>
    </location>
</feature>
<feature type="region of interest" description="Disordered" evidence="1">
    <location>
        <begin position="27"/>
        <end position="298"/>
    </location>
</feature>
<feature type="compositionally biased region" description="Basic residues" evidence="1">
    <location>
        <begin position="206"/>
        <end position="217"/>
    </location>
</feature>
<organism evidence="2 3">
    <name type="scientific">Penaeus vannamei</name>
    <name type="common">Whiteleg shrimp</name>
    <name type="synonym">Litopenaeus vannamei</name>
    <dbReference type="NCBI Taxonomy" id="6689"/>
    <lineage>
        <taxon>Eukaryota</taxon>
        <taxon>Metazoa</taxon>
        <taxon>Ecdysozoa</taxon>
        <taxon>Arthropoda</taxon>
        <taxon>Crustacea</taxon>
        <taxon>Multicrustacea</taxon>
        <taxon>Malacostraca</taxon>
        <taxon>Eumalacostraca</taxon>
        <taxon>Eucarida</taxon>
        <taxon>Decapoda</taxon>
        <taxon>Dendrobranchiata</taxon>
        <taxon>Penaeoidea</taxon>
        <taxon>Penaeidae</taxon>
        <taxon>Penaeus</taxon>
    </lineage>
</organism>
<feature type="compositionally biased region" description="Pro residues" evidence="1">
    <location>
        <begin position="177"/>
        <end position="187"/>
    </location>
</feature>
<sequence length="479" mass="52062">MRTAQAPASIETGRERMRKAFTYKQAIRETAVTPHPRGNPAQRPPASVLRNSRARTQAVRLKRITTDNKRHDNMRGPPRHTIRVPSHPHTAAHPGKTDTRQRAPTRQRPTPPQSAPLLRAQAPPPRHAAHRATGPDGRPAKARTHPSSNRPSATPRGTQEPLDPPSGPLRQAYTQPRAPPAPTPPAHPRAHKKRLDLTPRRDNRAARHQPSARRHAGANKQAQAPHATGAARAKRTGTSRAAVASDGHRHGATGGNAQRPTRPTRRPREPEAGRAQARLWGTGRGALRERHPQADRGRARPVALPFTLAHSARAPKPPSYTCRHDPHTSHLSCFYAQPPLSCQRNDWPSRRPLELVLHHGSRSPARDHVSRLRFTCIGEIFPSLYGLSPAYACITAARPLSPQTIASPTIGPPPNCLMPPLGNVQPPSGSSGTMLATNSIVNGLATSARHQRIAPFARGALATRPPPQPSTPRAAKDKT</sequence>
<accession>A0A3R7PF39</accession>
<protein>
    <submittedName>
        <fullName evidence="2">Uncharacterized protein</fullName>
    </submittedName>
</protein>